<dbReference type="Pfam" id="PF00736">
    <property type="entry name" value="EF1_GNE"/>
    <property type="match status" value="1"/>
</dbReference>
<feature type="non-terminal residue" evidence="7">
    <location>
        <position position="1"/>
    </location>
</feature>
<dbReference type="Proteomes" id="UP001434883">
    <property type="component" value="Unassembled WGS sequence"/>
</dbReference>
<evidence type="ECO:0000259" key="5">
    <source>
        <dbReference type="SMART" id="SM00888"/>
    </source>
</evidence>
<evidence type="ECO:0000313" key="8">
    <source>
        <dbReference type="Proteomes" id="UP001434883"/>
    </source>
</evidence>
<feature type="domain" description="Translation elongation factor EF1B beta/delta subunit guanine nucleotide exchange" evidence="5">
    <location>
        <begin position="153"/>
        <end position="210"/>
    </location>
</feature>
<protein>
    <submittedName>
        <fullName evidence="7">Uncharacterized protein</fullName>
    </submittedName>
</protein>
<dbReference type="SMART" id="SM00888">
    <property type="entry name" value="EF1_GNE"/>
    <property type="match status" value="1"/>
</dbReference>
<feature type="compositionally biased region" description="Acidic residues" evidence="4">
    <location>
        <begin position="110"/>
        <end position="119"/>
    </location>
</feature>
<dbReference type="PANTHER" id="PTHR11595:SF21">
    <property type="entry name" value="ELONGATION FACTOR 1-BETA"/>
    <property type="match status" value="1"/>
</dbReference>
<evidence type="ECO:0000313" key="7">
    <source>
        <dbReference type="EMBL" id="MEQ2209439.1"/>
    </source>
</evidence>
<dbReference type="EMBL" id="JAHRIN010051325">
    <property type="protein sequence ID" value="MEQ2209439.1"/>
    <property type="molecule type" value="Genomic_DNA"/>
</dbReference>
<evidence type="ECO:0000256" key="2">
    <source>
        <dbReference type="ARBA" id="ARBA00022768"/>
    </source>
</evidence>
<keyword evidence="3" id="KW-0648">Protein biosynthesis</keyword>
<proteinExistence type="inferred from homology"/>
<dbReference type="InterPro" id="IPR014717">
    <property type="entry name" value="Transl_elong_EF1B/ribsomal_bS6"/>
</dbReference>
<dbReference type="InterPro" id="IPR018940">
    <property type="entry name" value="EF-1_beta_acid_region_euk"/>
</dbReference>
<dbReference type="InterPro" id="IPR036219">
    <property type="entry name" value="eEF-1beta-like_sf"/>
</dbReference>
<dbReference type="SUPFAM" id="SSF54984">
    <property type="entry name" value="eEF-1beta-like"/>
    <property type="match status" value="1"/>
</dbReference>
<feature type="region of interest" description="Disordered" evidence="4">
    <location>
        <begin position="90"/>
        <end position="119"/>
    </location>
</feature>
<comment type="similarity">
    <text evidence="1">Belongs to the EF-1-beta/EF-1-delta family.</text>
</comment>
<feature type="compositionally biased region" description="Polar residues" evidence="4">
    <location>
        <begin position="319"/>
        <end position="341"/>
    </location>
</feature>
<dbReference type="SMART" id="SM01182">
    <property type="entry name" value="EF-1_beta_acid"/>
    <property type="match status" value="1"/>
</dbReference>
<feature type="compositionally biased region" description="Polar residues" evidence="4">
    <location>
        <begin position="446"/>
        <end position="459"/>
    </location>
</feature>
<accession>A0ABV0RMM2</accession>
<dbReference type="InterPro" id="IPR049720">
    <property type="entry name" value="EF1B_bsu/dsu"/>
</dbReference>
<feature type="region of interest" description="Disordered" evidence="4">
    <location>
        <begin position="317"/>
        <end position="472"/>
    </location>
</feature>
<dbReference type="Gene3D" id="3.30.70.60">
    <property type="match status" value="1"/>
</dbReference>
<comment type="caution">
    <text evidence="7">The sequence shown here is derived from an EMBL/GenBank/DDBJ whole genome shotgun (WGS) entry which is preliminary data.</text>
</comment>
<keyword evidence="2" id="KW-0251">Elongation factor</keyword>
<dbReference type="InterPro" id="IPR001326">
    <property type="entry name" value="Transl_elong_EF1B_B/D_CS"/>
</dbReference>
<evidence type="ECO:0000256" key="3">
    <source>
        <dbReference type="ARBA" id="ARBA00022917"/>
    </source>
</evidence>
<reference evidence="7 8" key="1">
    <citation type="submission" date="2021-06" db="EMBL/GenBank/DDBJ databases">
        <authorList>
            <person name="Palmer J.M."/>
        </authorList>
    </citation>
    <scope>NUCLEOTIDE SEQUENCE [LARGE SCALE GENOMIC DNA]</scope>
    <source>
        <strain evidence="7 8">XC_2019</strain>
        <tissue evidence="7">Muscle</tissue>
    </source>
</reference>
<feature type="compositionally biased region" description="Basic residues" evidence="4">
    <location>
        <begin position="384"/>
        <end position="395"/>
    </location>
</feature>
<organism evidence="7 8">
    <name type="scientific">Xenoophorus captivus</name>
    <dbReference type="NCBI Taxonomy" id="1517983"/>
    <lineage>
        <taxon>Eukaryota</taxon>
        <taxon>Metazoa</taxon>
        <taxon>Chordata</taxon>
        <taxon>Craniata</taxon>
        <taxon>Vertebrata</taxon>
        <taxon>Euteleostomi</taxon>
        <taxon>Actinopterygii</taxon>
        <taxon>Neopterygii</taxon>
        <taxon>Teleostei</taxon>
        <taxon>Neoteleostei</taxon>
        <taxon>Acanthomorphata</taxon>
        <taxon>Ovalentaria</taxon>
        <taxon>Atherinomorphae</taxon>
        <taxon>Cyprinodontiformes</taxon>
        <taxon>Goodeidae</taxon>
        <taxon>Xenoophorus</taxon>
    </lineage>
</organism>
<dbReference type="PANTHER" id="PTHR11595">
    <property type="entry name" value="EF-HAND AND COILED-COIL DOMAIN-CONTAINING FAMILY MEMBER"/>
    <property type="match status" value="1"/>
</dbReference>
<gene>
    <name evidence="7" type="ORF">XENOCAPTIV_030139</name>
</gene>
<dbReference type="PROSITE" id="PS00824">
    <property type="entry name" value="EF1BD_1"/>
    <property type="match status" value="1"/>
</dbReference>
<keyword evidence="8" id="KW-1185">Reference proteome</keyword>
<evidence type="ECO:0000256" key="4">
    <source>
        <dbReference type="SAM" id="MobiDB-lite"/>
    </source>
</evidence>
<dbReference type="Pfam" id="PF10587">
    <property type="entry name" value="EF-1_beta_acid"/>
    <property type="match status" value="1"/>
</dbReference>
<feature type="domain" description="Elongation factor 1 beta central acidic region eukaryote" evidence="6">
    <location>
        <begin position="118"/>
        <end position="144"/>
    </location>
</feature>
<evidence type="ECO:0000256" key="1">
    <source>
        <dbReference type="ARBA" id="ARBA00007411"/>
    </source>
</evidence>
<name>A0ABV0RMM2_9TELE</name>
<feature type="compositionally biased region" description="Polar residues" evidence="4">
    <location>
        <begin position="428"/>
        <end position="438"/>
    </location>
</feature>
<evidence type="ECO:0000259" key="6">
    <source>
        <dbReference type="SMART" id="SM01182"/>
    </source>
</evidence>
<dbReference type="CDD" id="cd00292">
    <property type="entry name" value="EF1B"/>
    <property type="match status" value="1"/>
</dbReference>
<dbReference type="InterPro" id="IPR014038">
    <property type="entry name" value="EF1B_bsu/dsu_GNE"/>
</dbReference>
<sequence length="592" mass="64579">STIPLINEQVLNTDYSQITVRCNAWLQNQIIMFSDRTSKAAQTSLTALKSQQQVRTGDQEVRECRCDISMLSPAFFLPVSLPGVKKPLGQYGPPGVADTTSGSTPAASKEDDDDDIDLFGSDEEEDAEAAKLKEQRLAEYAAKKAKKPALIAKSSLLLDVKPWDDETDMAKLEECVRSIEMDGLVGTDILEEKITAFEDHVQSMDVSHHIQCVGAVSSDMVMSVYLCVASALTGVLLRVCVPGVLPGCPAPRMKTSSRGSAPVYLARSNQSRLTLLERFLQDVQEHHPHRYSDARPSHADLPSVSVPLLPKVELDEVCSSDSQSLGTQEHLPSSDDASCQPANEERECSFHSQSGRGAGHAPCPKALPPCINTPPLQSQAPPSVHRKAHRKTNRRKPSESSSSTHTPRALVLQAQLDPSASKRRQAPAESNAQTSSGPTLLVPTGPRTQFPSGQRSQYPTKPKTRPLSGPRPFVSWQRERREVQKEEAFSLHTDPVEQTIEEVGGGNALTDESDVDLISPADPTACSGTSQVIQMCCHSLSSPNDQQEEVESLHLSLPITMETQSEDWDTPVQVCMEQKKSLFLLVLILNVS</sequence>